<dbReference type="EMBL" id="AUWU02000001">
    <property type="protein sequence ID" value="KAH0577549.1"/>
    <property type="molecule type" value="Genomic_DNA"/>
</dbReference>
<gene>
    <name evidence="2" type="ORF">SS50377_20903</name>
</gene>
<dbReference type="GeneID" id="94294926"/>
<evidence type="ECO:0000313" key="2">
    <source>
        <dbReference type="EMBL" id="KAH0577549.1"/>
    </source>
</evidence>
<comment type="caution">
    <text evidence="2">The sequence shown here is derived from an EMBL/GenBank/DDBJ whole genome shotgun (WGS) entry which is preliminary data.</text>
</comment>
<evidence type="ECO:0000313" key="3">
    <source>
        <dbReference type="Proteomes" id="UP000018208"/>
    </source>
</evidence>
<feature type="coiled-coil region" evidence="1">
    <location>
        <begin position="206"/>
        <end position="233"/>
    </location>
</feature>
<dbReference type="AlphaFoldDB" id="A0A9P8S1R9"/>
<proteinExistence type="predicted"/>
<protein>
    <submittedName>
        <fullName evidence="2">Uncharacterized protein</fullName>
    </submittedName>
</protein>
<name>A0A9P8S1R9_9EUKA</name>
<sequence>MKPQLQLIQFLQTQISLLPKNYQNNYLNIIQSLQNAPEYRLPWLAVLYQNMKFFFTENQTSALPKFMLNGTIQPPPQQINQQQIFFDLKLIQMHLKQLQKTLGKQLCVQLATQILGKEKIIQVNEIEPKKDDFEDLKVQITLNEQFIQQQYQSNLALTEEIKILKVKLGQVNRKNENLSHIEDLYIQTNKKLRNPIKFGGSQNVELDEKKDHIKRQQENILELQSVIQQQQKIIACFEADKQNRSNQIQQTSNNIQIEFGTMTDLVIEEQKKQQNITEFVNSLKYKNESLEIRWSTDGKYPEPFSMVNEDVIVYE</sequence>
<dbReference type="Proteomes" id="UP000018208">
    <property type="component" value="Unassembled WGS sequence"/>
</dbReference>
<keyword evidence="1" id="KW-0175">Coiled coil</keyword>
<keyword evidence="3" id="KW-1185">Reference proteome</keyword>
<evidence type="ECO:0000256" key="1">
    <source>
        <dbReference type="SAM" id="Coils"/>
    </source>
</evidence>
<reference evidence="2 3" key="1">
    <citation type="journal article" date="2014" name="PLoS Genet.">
        <title>The Genome of Spironucleus salmonicida Highlights a Fish Pathogen Adapted to Fluctuating Environments.</title>
        <authorList>
            <person name="Xu F."/>
            <person name="Jerlstrom-Hultqvist J."/>
            <person name="Einarsson E."/>
            <person name="Astvaldsson A."/>
            <person name="Svard S.G."/>
            <person name="Andersson J.O."/>
        </authorList>
    </citation>
    <scope>NUCLEOTIDE SEQUENCE [LARGE SCALE GENOMIC DNA]</scope>
    <source>
        <strain evidence="2 3">ATCC 50377</strain>
    </source>
</reference>
<accession>A0A9P8S1R9</accession>
<dbReference type="KEGG" id="ssao:94294926"/>
<dbReference type="RefSeq" id="XP_067768322.1">
    <property type="nucleotide sequence ID" value="XM_067904840.1"/>
</dbReference>
<organism evidence="2 3">
    <name type="scientific">Spironucleus salmonicida</name>
    <dbReference type="NCBI Taxonomy" id="348837"/>
    <lineage>
        <taxon>Eukaryota</taxon>
        <taxon>Metamonada</taxon>
        <taxon>Diplomonadida</taxon>
        <taxon>Hexamitidae</taxon>
        <taxon>Hexamitinae</taxon>
        <taxon>Spironucleus</taxon>
    </lineage>
</organism>